<dbReference type="RefSeq" id="XP_053579444.1">
    <property type="nucleotide sequence ID" value="XM_053735878.1"/>
</dbReference>
<dbReference type="AlphaFoldDB" id="A0A6A5FZS7"/>
<dbReference type="InterPro" id="IPR040161">
    <property type="entry name" value="FB224"/>
</dbReference>
<dbReference type="PROSITE" id="PS50181">
    <property type="entry name" value="FBOX"/>
    <property type="match status" value="1"/>
</dbReference>
<dbReference type="Pfam" id="PF01827">
    <property type="entry name" value="FTH"/>
    <property type="match status" value="1"/>
</dbReference>
<sequence>MSRREKDQLHLARINFLNLIGQSNPSDAWKLFCLVTPNITEEQVSEWGNLLKTEIDEVSEIASDDQAETSSKLTLTTIPPDVVEMIVRTIDIESEKNVRLTAKYLKQIVDARDTMINRVHIHLCSQTVGIEVHEVTKEEPETYSFNVSVIPGVNHIDNAVKKFEEIISKPNTKINHLKIDWVRSEENRASYDELLKSLAVSLADFVEKVHVEELTIDVNAVEHLENLICSLKPDILKRLYVIGPPTCGNDKFDFSNIVILPQWKHLSAFTSSCCELICPIHHLYHISNLRIKMASTSPIDIVGYRDTLIVSQQRIDHEITISHDMENTKQMLEPYIDCSRLTTCRGYYIRSNEKRLTFELKHNKIIFSTMQFLM</sequence>
<dbReference type="CTD" id="9824393"/>
<evidence type="ECO:0000313" key="3">
    <source>
        <dbReference type="Proteomes" id="UP000483820"/>
    </source>
</evidence>
<feature type="domain" description="F-box" evidence="1">
    <location>
        <begin position="72"/>
        <end position="119"/>
    </location>
</feature>
<reference evidence="2 3" key="1">
    <citation type="submission" date="2019-12" db="EMBL/GenBank/DDBJ databases">
        <title>Chromosome-level assembly of the Caenorhabditis remanei genome.</title>
        <authorList>
            <person name="Teterina A.A."/>
            <person name="Willis J.H."/>
            <person name="Phillips P.C."/>
        </authorList>
    </citation>
    <scope>NUCLEOTIDE SEQUENCE [LARGE SCALE GENOMIC DNA]</scope>
    <source>
        <strain evidence="2 3">PX506</strain>
        <tissue evidence="2">Whole organism</tissue>
    </source>
</reference>
<name>A0A6A5FZS7_CAERE</name>
<dbReference type="PANTHER" id="PTHR23015:SF4">
    <property type="entry name" value="DUF38 DOMAIN-CONTAINING PROTEIN-RELATED"/>
    <property type="match status" value="1"/>
</dbReference>
<dbReference type="PANTHER" id="PTHR23015">
    <property type="entry name" value="UNCHARACTERIZED C.ELEGANS PROTEIN"/>
    <property type="match status" value="1"/>
</dbReference>
<dbReference type="Proteomes" id="UP000483820">
    <property type="component" value="Chromosome X"/>
</dbReference>
<dbReference type="InterPro" id="IPR001810">
    <property type="entry name" value="F-box_dom"/>
</dbReference>
<dbReference type="InterPro" id="IPR002900">
    <property type="entry name" value="DUF38/FTH_CAE_spp"/>
</dbReference>
<evidence type="ECO:0000259" key="1">
    <source>
        <dbReference type="PROSITE" id="PS50181"/>
    </source>
</evidence>
<dbReference type="GO" id="GO:0045087">
    <property type="term" value="P:innate immune response"/>
    <property type="evidence" value="ECO:0007669"/>
    <property type="project" value="TreeGrafter"/>
</dbReference>
<proteinExistence type="predicted"/>
<gene>
    <name evidence="2" type="ORF">GCK72_024421</name>
</gene>
<organism evidence="2 3">
    <name type="scientific">Caenorhabditis remanei</name>
    <name type="common">Caenorhabditis vulgaris</name>
    <dbReference type="NCBI Taxonomy" id="31234"/>
    <lineage>
        <taxon>Eukaryota</taxon>
        <taxon>Metazoa</taxon>
        <taxon>Ecdysozoa</taxon>
        <taxon>Nematoda</taxon>
        <taxon>Chromadorea</taxon>
        <taxon>Rhabditida</taxon>
        <taxon>Rhabditina</taxon>
        <taxon>Rhabditomorpha</taxon>
        <taxon>Rhabditoidea</taxon>
        <taxon>Rhabditidae</taxon>
        <taxon>Peloderinae</taxon>
        <taxon>Caenorhabditis</taxon>
    </lineage>
</organism>
<comment type="caution">
    <text evidence="2">The sequence shown here is derived from an EMBL/GenBank/DDBJ whole genome shotgun (WGS) entry which is preliminary data.</text>
</comment>
<dbReference type="GeneID" id="9824393"/>
<accession>A0A6A5FZS7</accession>
<dbReference type="EMBL" id="WUAV01000006">
    <property type="protein sequence ID" value="KAF1747955.1"/>
    <property type="molecule type" value="Genomic_DNA"/>
</dbReference>
<dbReference type="KEGG" id="crq:GCK72_024421"/>
<evidence type="ECO:0000313" key="2">
    <source>
        <dbReference type="EMBL" id="KAF1747955.1"/>
    </source>
</evidence>
<protein>
    <recommendedName>
        <fullName evidence="1">F-box domain-containing protein</fullName>
    </recommendedName>
</protein>